<proteinExistence type="predicted"/>
<dbReference type="AlphaFoldDB" id="A0A6J4KB72"/>
<feature type="non-terminal residue" evidence="2">
    <location>
        <position position="1"/>
    </location>
</feature>
<name>A0A6J4KB72_9ACTN</name>
<dbReference type="EMBL" id="CADCTS010000178">
    <property type="protein sequence ID" value="CAA9299961.1"/>
    <property type="molecule type" value="Genomic_DNA"/>
</dbReference>
<feature type="compositionally biased region" description="Basic residues" evidence="1">
    <location>
        <begin position="115"/>
        <end position="126"/>
    </location>
</feature>
<feature type="compositionally biased region" description="Basic residues" evidence="1">
    <location>
        <begin position="275"/>
        <end position="292"/>
    </location>
</feature>
<accession>A0A6J4KB72</accession>
<feature type="compositionally biased region" description="Basic residues" evidence="1">
    <location>
        <begin position="142"/>
        <end position="165"/>
    </location>
</feature>
<feature type="region of interest" description="Disordered" evidence="1">
    <location>
        <begin position="1"/>
        <end position="77"/>
    </location>
</feature>
<organism evidence="2">
    <name type="scientific">uncultured Friedmanniella sp</name>
    <dbReference type="NCBI Taxonomy" id="335381"/>
    <lineage>
        <taxon>Bacteria</taxon>
        <taxon>Bacillati</taxon>
        <taxon>Actinomycetota</taxon>
        <taxon>Actinomycetes</taxon>
        <taxon>Propionibacteriales</taxon>
        <taxon>Nocardioidaceae</taxon>
        <taxon>Friedmanniella</taxon>
        <taxon>environmental samples</taxon>
    </lineage>
</organism>
<feature type="compositionally biased region" description="Basic and acidic residues" evidence="1">
    <location>
        <begin position="256"/>
        <end position="274"/>
    </location>
</feature>
<feature type="compositionally biased region" description="Low complexity" evidence="1">
    <location>
        <begin position="202"/>
        <end position="216"/>
    </location>
</feature>
<protein>
    <submittedName>
        <fullName evidence="2">Ferrous iron transport permease EfeU</fullName>
    </submittedName>
</protein>
<evidence type="ECO:0000313" key="2">
    <source>
        <dbReference type="EMBL" id="CAA9299961.1"/>
    </source>
</evidence>
<evidence type="ECO:0000256" key="1">
    <source>
        <dbReference type="SAM" id="MobiDB-lite"/>
    </source>
</evidence>
<gene>
    <name evidence="2" type="ORF">AVDCRST_MAG48-1241</name>
</gene>
<feature type="compositionally biased region" description="Basic residues" evidence="1">
    <location>
        <begin position="41"/>
        <end position="56"/>
    </location>
</feature>
<feature type="compositionally biased region" description="Basic residues" evidence="1">
    <location>
        <begin position="188"/>
        <end position="201"/>
    </location>
</feature>
<feature type="compositionally biased region" description="Basic and acidic residues" evidence="1">
    <location>
        <begin position="171"/>
        <end position="187"/>
    </location>
</feature>
<feature type="region of interest" description="Disordered" evidence="1">
    <location>
        <begin position="241"/>
        <end position="292"/>
    </location>
</feature>
<reference evidence="2" key="1">
    <citation type="submission" date="2020-02" db="EMBL/GenBank/DDBJ databases">
        <authorList>
            <person name="Meier V. D."/>
        </authorList>
    </citation>
    <scope>NUCLEOTIDE SEQUENCE</scope>
    <source>
        <strain evidence="2">AVDCRST_MAG48</strain>
    </source>
</reference>
<feature type="region of interest" description="Disordered" evidence="1">
    <location>
        <begin position="92"/>
        <end position="220"/>
    </location>
</feature>
<sequence length="292" mass="32677">ARQLPDRPPRGARGGPGGQHPGRLPREVRASRAAAAGVGGCRHRRRRRPGLRRRPHLRSEGAHLRGPGADRRRAVDHRRRLRHLDDLLDGRRRSRAVRPAARADRPRGRGGPLVAHRRRPAGRRPRGPGDGAVPLGGDAGRGPRHGRHRHPAARRRPGHRRRRRAGLPDVPRGHPDQPDPLLHLDRRVPRRRGRRRPRLRGARPAGGPLPARAGHPGLRRLPRHPAHLLVRDAAQGRLQLLPRDDRPRGGRLGALRRPDHGAVPAHDLRPDRCAHRSGGRARPRHHRKDPTV</sequence>
<feature type="compositionally biased region" description="Basic and acidic residues" evidence="1">
    <location>
        <begin position="57"/>
        <end position="73"/>
    </location>
</feature>
<feature type="non-terminal residue" evidence="2">
    <location>
        <position position="292"/>
    </location>
</feature>